<proteinExistence type="predicted"/>
<evidence type="ECO:0000259" key="3">
    <source>
        <dbReference type="PROSITE" id="PS50966"/>
    </source>
</evidence>
<keyword evidence="6" id="KW-0547">Nucleotide-binding</keyword>
<dbReference type="InterPro" id="IPR000330">
    <property type="entry name" value="SNF2_N"/>
</dbReference>
<dbReference type="InterPro" id="IPR038718">
    <property type="entry name" value="SNF2-like_sf"/>
</dbReference>
<dbReference type="GO" id="GO:0004386">
    <property type="term" value="F:helicase activity"/>
    <property type="evidence" value="ECO:0007669"/>
    <property type="project" value="UniProtKB-KW"/>
</dbReference>
<evidence type="ECO:0000313" key="6">
    <source>
        <dbReference type="EMBL" id="SDM50168.1"/>
    </source>
</evidence>
<feature type="domain" description="Helicase ATP-binding" evidence="4">
    <location>
        <begin position="617"/>
        <end position="780"/>
    </location>
</feature>
<dbReference type="RefSeq" id="WP_090232215.1">
    <property type="nucleotide sequence ID" value="NZ_FNHW01000001.1"/>
</dbReference>
<keyword evidence="2" id="KW-0862">Zinc</keyword>
<evidence type="ECO:0000259" key="5">
    <source>
        <dbReference type="PROSITE" id="PS51194"/>
    </source>
</evidence>
<keyword evidence="6" id="KW-0347">Helicase</keyword>
<name>A0A1G9TRG6_9BACL</name>
<evidence type="ECO:0000259" key="4">
    <source>
        <dbReference type="PROSITE" id="PS51192"/>
    </source>
</evidence>
<dbReference type="SMART" id="SM00487">
    <property type="entry name" value="DEXDc"/>
    <property type="match status" value="1"/>
</dbReference>
<feature type="domain" description="SWIM-type" evidence="3">
    <location>
        <begin position="51"/>
        <end position="90"/>
    </location>
</feature>
<dbReference type="SUPFAM" id="SSF52540">
    <property type="entry name" value="P-loop containing nucleoside triphosphate hydrolases"/>
    <property type="match status" value="2"/>
</dbReference>
<dbReference type="GO" id="GO:0016787">
    <property type="term" value="F:hydrolase activity"/>
    <property type="evidence" value="ECO:0007669"/>
    <property type="project" value="UniProtKB-KW"/>
</dbReference>
<dbReference type="PROSITE" id="PS50966">
    <property type="entry name" value="ZF_SWIM"/>
    <property type="match status" value="1"/>
</dbReference>
<feature type="domain" description="Helicase C-terminal" evidence="5">
    <location>
        <begin position="890"/>
        <end position="1050"/>
    </location>
</feature>
<reference evidence="7" key="1">
    <citation type="submission" date="2016-10" db="EMBL/GenBank/DDBJ databases">
        <authorList>
            <person name="Varghese N."/>
            <person name="Submissions S."/>
        </authorList>
    </citation>
    <scope>NUCLEOTIDE SEQUENCE [LARGE SCALE GENOMIC DNA]</scope>
    <source>
        <strain evidence="7">CGMCC 1.6854</strain>
    </source>
</reference>
<dbReference type="Proteomes" id="UP000199544">
    <property type="component" value="Unassembled WGS sequence"/>
</dbReference>
<accession>A0A1G9TRG6</accession>
<dbReference type="FunFam" id="3.40.50.300:FF:000533">
    <property type="entry name" value="Helicase, Snf2 family"/>
    <property type="match status" value="1"/>
</dbReference>
<dbReference type="EMBL" id="FNHW01000001">
    <property type="protein sequence ID" value="SDM50168.1"/>
    <property type="molecule type" value="Genomic_DNA"/>
</dbReference>
<dbReference type="CDD" id="cd18793">
    <property type="entry name" value="SF2_C_SNF"/>
    <property type="match status" value="1"/>
</dbReference>
<keyword evidence="2" id="KW-0479">Metal-binding</keyword>
<dbReference type="Gene3D" id="3.40.50.300">
    <property type="entry name" value="P-loop containing nucleotide triphosphate hydrolases"/>
    <property type="match status" value="1"/>
</dbReference>
<dbReference type="STRING" id="459525.SAMN04488137_0444"/>
<dbReference type="InterPro" id="IPR027417">
    <property type="entry name" value="P-loop_NTPase"/>
</dbReference>
<keyword evidence="2" id="KW-0863">Zinc-finger</keyword>
<keyword evidence="7" id="KW-1185">Reference proteome</keyword>
<dbReference type="Pfam" id="PF04434">
    <property type="entry name" value="SWIM"/>
    <property type="match status" value="1"/>
</dbReference>
<dbReference type="PROSITE" id="PS51194">
    <property type="entry name" value="HELICASE_CTER"/>
    <property type="match status" value="1"/>
</dbReference>
<dbReference type="GO" id="GO:0008270">
    <property type="term" value="F:zinc ion binding"/>
    <property type="evidence" value="ECO:0007669"/>
    <property type="project" value="UniProtKB-KW"/>
</dbReference>
<dbReference type="PANTHER" id="PTHR10799">
    <property type="entry name" value="SNF2/RAD54 HELICASE FAMILY"/>
    <property type="match status" value="1"/>
</dbReference>
<evidence type="ECO:0000256" key="1">
    <source>
        <dbReference type="ARBA" id="ARBA00022801"/>
    </source>
</evidence>
<organism evidence="6 7">
    <name type="scientific">Fictibacillus solisalsi</name>
    <dbReference type="NCBI Taxonomy" id="459525"/>
    <lineage>
        <taxon>Bacteria</taxon>
        <taxon>Bacillati</taxon>
        <taxon>Bacillota</taxon>
        <taxon>Bacilli</taxon>
        <taxon>Bacillales</taxon>
        <taxon>Fictibacillaceae</taxon>
        <taxon>Fictibacillus</taxon>
    </lineage>
</organism>
<dbReference type="Gene3D" id="3.40.50.10810">
    <property type="entry name" value="Tandem AAA-ATPase domain"/>
    <property type="match status" value="1"/>
</dbReference>
<keyword evidence="6" id="KW-0067">ATP-binding</keyword>
<dbReference type="InterPro" id="IPR007527">
    <property type="entry name" value="Znf_SWIM"/>
</dbReference>
<dbReference type="InterPro" id="IPR001650">
    <property type="entry name" value="Helicase_C-like"/>
</dbReference>
<evidence type="ECO:0000313" key="7">
    <source>
        <dbReference type="Proteomes" id="UP000199544"/>
    </source>
</evidence>
<dbReference type="InterPro" id="IPR013663">
    <property type="entry name" value="Helicase_SWF/SNF/SWI_bac"/>
</dbReference>
<dbReference type="Pfam" id="PF00176">
    <property type="entry name" value="SNF2-rel_dom"/>
    <property type="match status" value="1"/>
</dbReference>
<dbReference type="PROSITE" id="PS51192">
    <property type="entry name" value="HELICASE_ATP_BIND_1"/>
    <property type="match status" value="1"/>
</dbReference>
<dbReference type="AlphaFoldDB" id="A0A1G9TRG6"/>
<sequence length="1055" mass="121482">MNIKVNPSTIKERCGAVSFKKGDSFYRNRKVEITRFEPDVCEAKVRGTEDFHVTVELEGEESFRTSCSCPKLASFQKECQHVAAVLLSVAERQKTDNNDRLTEDFLNLFENKRRISSGQQLYFEKRKVLNAVFTCRPVRMEQDQYLMEVGVKVGPYPVKNIREVLKEWQKGVSSPISLSFTFDPHQHCFEKGTNEVIEQLIHVMQDERVYMESMGTIRKALHPDTLVIPPSSWVKLQPLLEKAHFVKLQHADTTYEGISTVSEPLSLSFVFSEAEGGRYQLKIQGLKQMVVLSAYGLVLSHGKLFSLNEEDCLRLSELKRMMKASATEIIPIPKPQMAMFLEKVVPGLKRLGEVKLSDALAKQFAKTPLTAKLYLDRVKNRLLAGVEFHYDHVIINPLEENSQREHSTIIRDLEKENRILKIMEESQFAKTDGGYYLHNEELEYEFLYHEMPRLQKFVQIYATTSVRNRIIRKSPPPQIRVKHKKERTNWLEFKFDLDGIPQKEISDILWALEEKRKYHRLKNGALLSLETREYEEIQRFLHAVPEQKKDFEKGFEVPIIKGLQLMDAADDSAFALEKSFTDFLHHLKNRDRDPFDLPEGWENVLRDYQKQGYQWMKTLASFGFGGILADDMGLGKTIQSLAFIVSELTTIRKTKKPALIVCPSSVTYNWLSECRTFASDIQAVVVDGSQQERSRILKNTDGKDVIITSYPLLRKDTGWYEKQSFHIAFFDEAQYFKNPITQTARAVKKIDANHRFALTGTPVENSIEDVWSIFHVIFPELLGGLKDFSHLTRKKMSRRISPFLLRRVKEDVLAELPEKVESNAASELLPEQKKLYAAYLAKLRHETLKHLDKDTFRKNKIKILAGLTRLRQICCHPALFVDGYKESSAKFNQLLQIVEEARVSGRRVLIFSQFTKMLDLIGRELDARGLSFFYLDGQTPSMTRVELCNRFNSGERDMFLISLKAGGTGLNLTGADTVILYDLWWNPAVEEQAADRAHRMGQTQAVQVIKLVARGTIEEKINELQDKKKNLIEELIGEKPSASLTEEDIRDILMI</sequence>
<dbReference type="SMART" id="SM00490">
    <property type="entry name" value="HELICc"/>
    <property type="match status" value="1"/>
</dbReference>
<evidence type="ECO:0000256" key="2">
    <source>
        <dbReference type="PROSITE-ProRule" id="PRU00325"/>
    </source>
</evidence>
<dbReference type="Pfam" id="PF08455">
    <property type="entry name" value="SNF2_assoc"/>
    <property type="match status" value="1"/>
</dbReference>
<dbReference type="GO" id="GO:0005524">
    <property type="term" value="F:ATP binding"/>
    <property type="evidence" value="ECO:0007669"/>
    <property type="project" value="InterPro"/>
</dbReference>
<gene>
    <name evidence="6" type="ORF">SAMN04488137_0444</name>
</gene>
<protein>
    <submittedName>
        <fullName evidence="6">Superfamily II DNA or RNA helicase, SNF2 family</fullName>
    </submittedName>
</protein>
<dbReference type="OrthoDB" id="9760715at2"/>
<dbReference type="Pfam" id="PF00271">
    <property type="entry name" value="Helicase_C"/>
    <property type="match status" value="1"/>
</dbReference>
<keyword evidence="1" id="KW-0378">Hydrolase</keyword>
<dbReference type="InterPro" id="IPR049730">
    <property type="entry name" value="SNF2/RAD54-like_C"/>
</dbReference>
<dbReference type="InterPro" id="IPR014001">
    <property type="entry name" value="Helicase_ATP-bd"/>
</dbReference>